<evidence type="ECO:0000313" key="5">
    <source>
        <dbReference type="Proteomes" id="UP000032141"/>
    </source>
</evidence>
<keyword evidence="3" id="KW-0732">Signal</keyword>
<dbReference type="PANTHER" id="PTHR27005:SF524">
    <property type="entry name" value="WALL-ASSOCIATED RECEPTOR KINASE 2-RELATED"/>
    <property type="match status" value="1"/>
</dbReference>
<accession>A0A0D3CW88</accession>
<dbReference type="Proteomes" id="UP000032141">
    <property type="component" value="Chromosome C6"/>
</dbReference>
<feature type="signal peptide" evidence="3">
    <location>
        <begin position="1"/>
        <end position="18"/>
    </location>
</feature>
<dbReference type="GO" id="GO:0004674">
    <property type="term" value="F:protein serine/threonine kinase activity"/>
    <property type="evidence" value="ECO:0007669"/>
    <property type="project" value="TreeGrafter"/>
</dbReference>
<dbReference type="GO" id="GO:0007166">
    <property type="term" value="P:cell surface receptor signaling pathway"/>
    <property type="evidence" value="ECO:0007669"/>
    <property type="project" value="InterPro"/>
</dbReference>
<name>A0A0D3CW88_BRAOL</name>
<dbReference type="AlphaFoldDB" id="A0A0D3CW88"/>
<dbReference type="GO" id="GO:0005886">
    <property type="term" value="C:plasma membrane"/>
    <property type="evidence" value="ECO:0007669"/>
    <property type="project" value="TreeGrafter"/>
</dbReference>
<dbReference type="GO" id="GO:0005524">
    <property type="term" value="F:ATP binding"/>
    <property type="evidence" value="ECO:0007669"/>
    <property type="project" value="UniProtKB-KW"/>
</dbReference>
<evidence type="ECO:0000256" key="3">
    <source>
        <dbReference type="SAM" id="SignalP"/>
    </source>
</evidence>
<dbReference type="Gramene" id="Bo6g083530.1">
    <property type="protein sequence ID" value="Bo6g083530.1"/>
    <property type="gene ID" value="Bo6g083530"/>
</dbReference>
<feature type="chain" id="PRO_5002259055" evidence="3">
    <location>
        <begin position="19"/>
        <end position="285"/>
    </location>
</feature>
<dbReference type="HOGENOM" id="CLU_977781_0_0_1"/>
<dbReference type="STRING" id="109376.A0A0D3CW88"/>
<proteinExistence type="predicted"/>
<reference evidence="4 5" key="1">
    <citation type="journal article" date="2014" name="Genome Biol.">
        <title>Transcriptome and methylome profiling reveals relics of genome dominance in the mesopolyploid Brassica oleracea.</title>
        <authorList>
            <person name="Parkin I.A."/>
            <person name="Koh C."/>
            <person name="Tang H."/>
            <person name="Robinson S.J."/>
            <person name="Kagale S."/>
            <person name="Clarke W.E."/>
            <person name="Town C.D."/>
            <person name="Nixon J."/>
            <person name="Krishnakumar V."/>
            <person name="Bidwell S.L."/>
            <person name="Denoeud F."/>
            <person name="Belcram H."/>
            <person name="Links M.G."/>
            <person name="Just J."/>
            <person name="Clarke C."/>
            <person name="Bender T."/>
            <person name="Huebert T."/>
            <person name="Mason A.S."/>
            <person name="Pires J.C."/>
            <person name="Barker G."/>
            <person name="Moore J."/>
            <person name="Walley P.G."/>
            <person name="Manoli S."/>
            <person name="Batley J."/>
            <person name="Edwards D."/>
            <person name="Nelson M.N."/>
            <person name="Wang X."/>
            <person name="Paterson A.H."/>
            <person name="King G."/>
            <person name="Bancroft I."/>
            <person name="Chalhoub B."/>
            <person name="Sharpe A.G."/>
        </authorList>
    </citation>
    <scope>NUCLEOTIDE SEQUENCE</scope>
    <source>
        <strain evidence="4 5">cv. TO1000</strain>
    </source>
</reference>
<protein>
    <submittedName>
        <fullName evidence="4">Uncharacterized protein</fullName>
    </submittedName>
</protein>
<keyword evidence="1" id="KW-0547">Nucleotide-binding</keyword>
<evidence type="ECO:0000313" key="4">
    <source>
        <dbReference type="EnsemblPlants" id="Bo6g083530.1"/>
    </source>
</evidence>
<evidence type="ECO:0000256" key="2">
    <source>
        <dbReference type="ARBA" id="ARBA00022840"/>
    </source>
</evidence>
<sequence length="285" mass="31464">MHAHLYIIASILLLPATGESGYSCKYLKGFEGKIYLQYGCKGTSMSTKVSFRSCVKHKPVRTSLDLSGARKSLVLPTRTKTHLKLKLKLWKPENGGIFLVQRPLDSGAQSSNASAKIFSEKEIKNATKGYNETRVLGAGDQGIIDEEEILSDSVEVASKSSRVENCKQVVQINLPNVRCPNSYHTSRDVKLDNTLLDEMLSDFGAWSVSTASAWCMELVSGEKALCFNWPHAQNHRLSEVLTDPRVMNAKNHGVIYLVALLAMRCTGVNGDERQVAAELRVKTCT</sequence>
<dbReference type="PANTHER" id="PTHR27005">
    <property type="entry name" value="WALL-ASSOCIATED RECEPTOR KINASE-LIKE 21"/>
    <property type="match status" value="1"/>
</dbReference>
<keyword evidence="2" id="KW-0067">ATP-binding</keyword>
<dbReference type="OMA" id="SAWCMEL"/>
<organism evidence="4 5">
    <name type="scientific">Brassica oleracea var. oleracea</name>
    <dbReference type="NCBI Taxonomy" id="109376"/>
    <lineage>
        <taxon>Eukaryota</taxon>
        <taxon>Viridiplantae</taxon>
        <taxon>Streptophyta</taxon>
        <taxon>Embryophyta</taxon>
        <taxon>Tracheophyta</taxon>
        <taxon>Spermatophyta</taxon>
        <taxon>Magnoliopsida</taxon>
        <taxon>eudicotyledons</taxon>
        <taxon>Gunneridae</taxon>
        <taxon>Pentapetalae</taxon>
        <taxon>rosids</taxon>
        <taxon>malvids</taxon>
        <taxon>Brassicales</taxon>
        <taxon>Brassicaceae</taxon>
        <taxon>Brassiceae</taxon>
        <taxon>Brassica</taxon>
    </lineage>
</organism>
<keyword evidence="5" id="KW-1185">Reference proteome</keyword>
<evidence type="ECO:0000256" key="1">
    <source>
        <dbReference type="ARBA" id="ARBA00022741"/>
    </source>
</evidence>
<dbReference type="EnsemblPlants" id="Bo6g083530.1">
    <property type="protein sequence ID" value="Bo6g083530.1"/>
    <property type="gene ID" value="Bo6g083530"/>
</dbReference>
<dbReference type="InterPro" id="IPR045274">
    <property type="entry name" value="WAK-like"/>
</dbReference>
<reference evidence="4" key="2">
    <citation type="submission" date="2015-03" db="UniProtKB">
        <authorList>
            <consortium name="EnsemblPlants"/>
        </authorList>
    </citation>
    <scope>IDENTIFICATION</scope>
</reference>